<keyword evidence="3" id="KW-0202">Cytokine</keyword>
<dbReference type="PANTHER" id="PTHR11954:SF6">
    <property type="entry name" value="MACROPHAGE MIGRATION INHIBITORY FACTOR"/>
    <property type="match status" value="1"/>
</dbReference>
<dbReference type="GO" id="GO:0005125">
    <property type="term" value="F:cytokine activity"/>
    <property type="evidence" value="ECO:0007669"/>
    <property type="project" value="UniProtKB-KW"/>
</dbReference>
<evidence type="ECO:0000256" key="7">
    <source>
        <dbReference type="ARBA" id="ARBA00036823"/>
    </source>
</evidence>
<comment type="catalytic activity">
    <reaction evidence="7">
        <text>L-dopachrome = 5,6-dihydroxyindole-2-carboxylate</text>
        <dbReference type="Rhea" id="RHEA:13041"/>
        <dbReference type="ChEBI" id="CHEBI:16875"/>
        <dbReference type="ChEBI" id="CHEBI:57509"/>
        <dbReference type="EC" id="5.3.3.12"/>
    </reaction>
</comment>
<organism evidence="13 14">
    <name type="scientific">Panagrolaimus superbus</name>
    <dbReference type="NCBI Taxonomy" id="310955"/>
    <lineage>
        <taxon>Eukaryota</taxon>
        <taxon>Metazoa</taxon>
        <taxon>Ecdysozoa</taxon>
        <taxon>Nematoda</taxon>
        <taxon>Chromadorea</taxon>
        <taxon>Rhabditida</taxon>
        <taxon>Tylenchina</taxon>
        <taxon>Panagrolaimomorpha</taxon>
        <taxon>Panagrolaimoidea</taxon>
        <taxon>Panagrolaimidae</taxon>
        <taxon>Panagrolaimus</taxon>
    </lineage>
</organism>
<dbReference type="GO" id="GO:0005615">
    <property type="term" value="C:extracellular space"/>
    <property type="evidence" value="ECO:0007669"/>
    <property type="project" value="UniProtKB-KW"/>
</dbReference>
<evidence type="ECO:0000256" key="1">
    <source>
        <dbReference type="ARBA" id="ARBA00004613"/>
    </source>
</evidence>
<evidence type="ECO:0000256" key="11">
    <source>
        <dbReference type="ARBA" id="ARBA00041912"/>
    </source>
</evidence>
<comment type="similarity">
    <text evidence="2">Belongs to the MIF family.</text>
</comment>
<evidence type="ECO:0000256" key="8">
    <source>
        <dbReference type="ARBA" id="ARBA00038932"/>
    </source>
</evidence>
<evidence type="ECO:0000256" key="10">
    <source>
        <dbReference type="ARBA" id="ARBA00041631"/>
    </source>
</evidence>
<reference evidence="14" key="1">
    <citation type="submission" date="2022-11" db="UniProtKB">
        <authorList>
            <consortium name="WormBaseParasite"/>
        </authorList>
    </citation>
    <scope>IDENTIFICATION</scope>
</reference>
<protein>
    <recommendedName>
        <fullName evidence="12">L-dopachrome isomerase</fullName>
        <ecNumber evidence="9">5.3.2.1</ecNumber>
        <ecNumber evidence="8">5.3.3.12</ecNumber>
    </recommendedName>
    <alternativeName>
        <fullName evidence="10">L-dopachrome tautomerase</fullName>
    </alternativeName>
    <alternativeName>
        <fullName evidence="11">Phenylpyruvate tautomerase</fullName>
    </alternativeName>
</protein>
<dbReference type="InterPro" id="IPR001398">
    <property type="entry name" value="Macrophage_inhib_fac"/>
</dbReference>
<dbReference type="GO" id="GO:0004167">
    <property type="term" value="F:dopachrome isomerase activity"/>
    <property type="evidence" value="ECO:0007669"/>
    <property type="project" value="UniProtKB-EC"/>
</dbReference>
<dbReference type="InterPro" id="IPR014347">
    <property type="entry name" value="Tautomerase/MIF_sf"/>
</dbReference>
<dbReference type="Pfam" id="PF01187">
    <property type="entry name" value="MIF"/>
    <property type="match status" value="1"/>
</dbReference>
<keyword evidence="13" id="KW-1185">Reference proteome</keyword>
<dbReference type="Proteomes" id="UP000887577">
    <property type="component" value="Unplaced"/>
</dbReference>
<dbReference type="EC" id="5.3.3.12" evidence="8"/>
<evidence type="ECO:0000256" key="4">
    <source>
        <dbReference type="ARBA" id="ARBA00022525"/>
    </source>
</evidence>
<dbReference type="GO" id="GO:0050178">
    <property type="term" value="F:phenylpyruvate tautomerase activity"/>
    <property type="evidence" value="ECO:0007669"/>
    <property type="project" value="UniProtKB-EC"/>
</dbReference>
<evidence type="ECO:0000256" key="9">
    <source>
        <dbReference type="ARBA" id="ARBA00039086"/>
    </source>
</evidence>
<accession>A0A914Y0H8</accession>
<dbReference type="EC" id="5.3.2.1" evidence="9"/>
<evidence type="ECO:0000256" key="3">
    <source>
        <dbReference type="ARBA" id="ARBA00022514"/>
    </source>
</evidence>
<dbReference type="AlphaFoldDB" id="A0A914Y0H8"/>
<name>A0A914Y0H8_9BILA</name>
<evidence type="ECO:0000256" key="12">
    <source>
        <dbReference type="ARBA" id="ARBA00042730"/>
    </source>
</evidence>
<evidence type="ECO:0000313" key="13">
    <source>
        <dbReference type="Proteomes" id="UP000887577"/>
    </source>
</evidence>
<comment type="subcellular location">
    <subcellularLocation>
        <location evidence="1">Secreted</location>
    </subcellularLocation>
</comment>
<proteinExistence type="inferred from homology"/>
<evidence type="ECO:0000256" key="2">
    <source>
        <dbReference type="ARBA" id="ARBA00005851"/>
    </source>
</evidence>
<evidence type="ECO:0000256" key="5">
    <source>
        <dbReference type="ARBA" id="ARBA00023235"/>
    </source>
</evidence>
<dbReference type="Gene3D" id="3.30.429.10">
    <property type="entry name" value="Macrophage Migration Inhibitory Factor"/>
    <property type="match status" value="1"/>
</dbReference>
<evidence type="ECO:0000256" key="6">
    <source>
        <dbReference type="ARBA" id="ARBA00036735"/>
    </source>
</evidence>
<evidence type="ECO:0000313" key="14">
    <source>
        <dbReference type="WBParaSite" id="PSU_v2.g12715.t1"/>
    </source>
</evidence>
<keyword evidence="4" id="KW-0964">Secreted</keyword>
<keyword evidence="5" id="KW-0413">Isomerase</keyword>
<sequence>MPVLCITTNITKTAFSKEETVLALSKIAAKLSGKPESYVNVIINADAIMSFGGSTEPAAHVEFSSIGGFTNNSVVAKELTDAISKHINVSSDRFYIKLTDLSAKEMAFRGNTFG</sequence>
<dbReference type="SUPFAM" id="SSF55331">
    <property type="entry name" value="Tautomerase/MIF"/>
    <property type="match status" value="1"/>
</dbReference>
<dbReference type="WBParaSite" id="PSU_v2.g12715.t1">
    <property type="protein sequence ID" value="PSU_v2.g12715.t1"/>
    <property type="gene ID" value="PSU_v2.g12715"/>
</dbReference>
<dbReference type="PANTHER" id="PTHR11954">
    <property type="entry name" value="D-DOPACHROME DECARBOXYLASE"/>
    <property type="match status" value="1"/>
</dbReference>
<comment type="catalytic activity">
    <reaction evidence="6">
        <text>3-phenylpyruvate = enol-phenylpyruvate</text>
        <dbReference type="Rhea" id="RHEA:17097"/>
        <dbReference type="ChEBI" id="CHEBI:16815"/>
        <dbReference type="ChEBI" id="CHEBI:18005"/>
        <dbReference type="EC" id="5.3.2.1"/>
    </reaction>
</comment>